<organism evidence="1 2">
    <name type="scientific">Sorangium cellulosum</name>
    <name type="common">Polyangium cellulosum</name>
    <dbReference type="NCBI Taxonomy" id="56"/>
    <lineage>
        <taxon>Bacteria</taxon>
        <taxon>Pseudomonadati</taxon>
        <taxon>Myxococcota</taxon>
        <taxon>Polyangia</taxon>
        <taxon>Polyangiales</taxon>
        <taxon>Polyangiaceae</taxon>
        <taxon>Sorangium</taxon>
    </lineage>
</organism>
<name>A0A150TAG7_SORCE</name>
<accession>A0A150TAG7</accession>
<evidence type="ECO:0000313" key="2">
    <source>
        <dbReference type="Proteomes" id="UP000075502"/>
    </source>
</evidence>
<protein>
    <recommendedName>
        <fullName evidence="3">Resolvase/invertase-type recombinase catalytic domain-containing protein</fullName>
    </recommendedName>
</protein>
<evidence type="ECO:0000313" key="1">
    <source>
        <dbReference type="EMBL" id="KYG01557.1"/>
    </source>
</evidence>
<dbReference type="AlphaFoldDB" id="A0A150TAG7"/>
<sequence length="69" mass="7867">MRDESRLGGDTNRTSLFIQDLLDAGVRLFYYFTDEEVTFDGAVDKLMINVRNFASSIGRRSVRGRTNTT</sequence>
<gene>
    <name evidence="1" type="ORF">BE21_56470</name>
</gene>
<evidence type="ECO:0008006" key="3">
    <source>
        <dbReference type="Google" id="ProtNLM"/>
    </source>
</evidence>
<comment type="caution">
    <text evidence="1">The sequence shown here is derived from an EMBL/GenBank/DDBJ whole genome shotgun (WGS) entry which is preliminary data.</text>
</comment>
<dbReference type="Proteomes" id="UP000075502">
    <property type="component" value="Unassembled WGS sequence"/>
</dbReference>
<dbReference type="EMBL" id="JEME01003266">
    <property type="protein sequence ID" value="KYG01557.1"/>
    <property type="molecule type" value="Genomic_DNA"/>
</dbReference>
<proteinExistence type="predicted"/>
<reference evidence="1 2" key="1">
    <citation type="submission" date="2014-02" db="EMBL/GenBank/DDBJ databases">
        <title>The small core and large imbalanced accessory genome model reveals a collaborative survival strategy of Sorangium cellulosum strains in nature.</title>
        <authorList>
            <person name="Han K."/>
            <person name="Peng R."/>
            <person name="Blom J."/>
            <person name="Li Y.-Z."/>
        </authorList>
    </citation>
    <scope>NUCLEOTIDE SEQUENCE [LARGE SCALE GENOMIC DNA]</scope>
    <source>
        <strain evidence="1 2">So0007-03</strain>
    </source>
</reference>